<comment type="caution">
    <text evidence="1">The sequence shown here is derived from an EMBL/GenBank/DDBJ whole genome shotgun (WGS) entry which is preliminary data.</text>
</comment>
<dbReference type="EMBL" id="BGPR01012301">
    <property type="protein sequence ID" value="GBN55492.1"/>
    <property type="molecule type" value="Genomic_DNA"/>
</dbReference>
<sequence>MLEEWQTSWNNGDTGRKIYNIVLSVSLRTNNWIREDVIFFSEHCPFRAYLERFHLSASDNAAVVELARDLTMPRKNVRLRGLDSSWGTLRVEGPVAPWGDFFLPAGREKEVAILKSWGQKSNSLAPGVRSYVEEG</sequence>
<gene>
    <name evidence="1" type="ORF">AVEN_224978_1</name>
</gene>
<dbReference type="AlphaFoldDB" id="A0A4Y2PWL9"/>
<proteinExistence type="predicted"/>
<accession>A0A4Y2PWL9</accession>
<evidence type="ECO:0000313" key="2">
    <source>
        <dbReference type="Proteomes" id="UP000499080"/>
    </source>
</evidence>
<protein>
    <submittedName>
        <fullName evidence="1">Uncharacterized protein</fullName>
    </submittedName>
</protein>
<organism evidence="1 2">
    <name type="scientific">Araneus ventricosus</name>
    <name type="common">Orbweaver spider</name>
    <name type="synonym">Epeira ventricosa</name>
    <dbReference type="NCBI Taxonomy" id="182803"/>
    <lineage>
        <taxon>Eukaryota</taxon>
        <taxon>Metazoa</taxon>
        <taxon>Ecdysozoa</taxon>
        <taxon>Arthropoda</taxon>
        <taxon>Chelicerata</taxon>
        <taxon>Arachnida</taxon>
        <taxon>Araneae</taxon>
        <taxon>Araneomorphae</taxon>
        <taxon>Entelegynae</taxon>
        <taxon>Araneoidea</taxon>
        <taxon>Araneidae</taxon>
        <taxon>Araneus</taxon>
    </lineage>
</organism>
<keyword evidence="2" id="KW-1185">Reference proteome</keyword>
<reference evidence="1 2" key="1">
    <citation type="journal article" date="2019" name="Sci. Rep.">
        <title>Orb-weaving spider Araneus ventricosus genome elucidates the spidroin gene catalogue.</title>
        <authorList>
            <person name="Kono N."/>
            <person name="Nakamura H."/>
            <person name="Ohtoshi R."/>
            <person name="Moran D.A.P."/>
            <person name="Shinohara A."/>
            <person name="Yoshida Y."/>
            <person name="Fujiwara M."/>
            <person name="Mori M."/>
            <person name="Tomita M."/>
            <person name="Arakawa K."/>
        </authorList>
    </citation>
    <scope>NUCLEOTIDE SEQUENCE [LARGE SCALE GENOMIC DNA]</scope>
</reference>
<dbReference type="Proteomes" id="UP000499080">
    <property type="component" value="Unassembled WGS sequence"/>
</dbReference>
<evidence type="ECO:0000313" key="1">
    <source>
        <dbReference type="EMBL" id="GBN55492.1"/>
    </source>
</evidence>
<name>A0A4Y2PWL9_ARAVE</name>